<keyword evidence="3" id="KW-1185">Reference proteome</keyword>
<keyword evidence="2" id="KW-0547">Nucleotide-binding</keyword>
<protein>
    <submittedName>
        <fullName evidence="2">ATP-binding protein</fullName>
    </submittedName>
</protein>
<dbReference type="InterPro" id="IPR027417">
    <property type="entry name" value="P-loop_NTPase"/>
</dbReference>
<dbReference type="RefSeq" id="WP_344077756.1">
    <property type="nucleotide sequence ID" value="NZ_BAAACA010000038.1"/>
</dbReference>
<keyword evidence="2" id="KW-0067">ATP-binding</keyword>
<gene>
    <name evidence="2" type="ORF">GCM10010394_54440</name>
</gene>
<evidence type="ECO:0000313" key="2">
    <source>
        <dbReference type="EMBL" id="GAA0617370.1"/>
    </source>
</evidence>
<reference evidence="3" key="1">
    <citation type="journal article" date="2019" name="Int. J. Syst. Evol. Microbiol.">
        <title>The Global Catalogue of Microorganisms (GCM) 10K type strain sequencing project: providing services to taxonomists for standard genome sequencing and annotation.</title>
        <authorList>
            <consortium name="The Broad Institute Genomics Platform"/>
            <consortium name="The Broad Institute Genome Sequencing Center for Infectious Disease"/>
            <person name="Wu L."/>
            <person name="Ma J."/>
        </authorList>
    </citation>
    <scope>NUCLEOTIDE SEQUENCE [LARGE SCALE GENOMIC DNA]</scope>
    <source>
        <strain evidence="3">JCM 5067</strain>
    </source>
</reference>
<name>A0ABP3RYK0_9ACTN</name>
<feature type="region of interest" description="Disordered" evidence="1">
    <location>
        <begin position="869"/>
        <end position="888"/>
    </location>
</feature>
<accession>A0ABP3RYK0</accession>
<dbReference type="Proteomes" id="UP001500668">
    <property type="component" value="Unassembled WGS sequence"/>
</dbReference>
<organism evidence="2 3">
    <name type="scientific">Streptomyces crystallinus</name>
    <dbReference type="NCBI Taxonomy" id="68191"/>
    <lineage>
        <taxon>Bacteria</taxon>
        <taxon>Bacillati</taxon>
        <taxon>Actinomycetota</taxon>
        <taxon>Actinomycetes</taxon>
        <taxon>Kitasatosporales</taxon>
        <taxon>Streptomycetaceae</taxon>
        <taxon>Streptomyces</taxon>
    </lineage>
</organism>
<sequence length="888" mass="97898">MTPTTKTGAGVPRRGRLRLFTSSDATAKPTRPVSAGLQLSDIIGNLTITRGGQVTAWYLASPVRWSFQSMGDRNSLILAHAQRLAELAGHRIHIRVTHRPYPVARWAADLHAGVIDPLPTWAQYLADEQRKVARLPLDDKVVYYGVRVGRITSAGRAVQKLVRGAVDRQLKALQRDITDVDRIMSGPGMSAVPTTASDMDWLMTRSLGLCLPAPLDTRPQPNDRWRADDLHEWTSGTEWTSPSPYSGHILVSGDRHGRRVTRHVAVLTLGRMEWPAIPESGHGPWLQSLDQLPFGYEASATVDIREATEAGNEILSQLDAVRHQVRHHREHGIEVPISLGRQAATGREIEDDIRSGPTGLSARTKGWYRIAISAPTEEELRERITRLSERYGTHCAVQHPSGQYALAREFIPGEPLASDAYARRMPVRTLGGSLPAVSASVGDRRGFNLGYTSGTARRPVMWHPWHSQEVREASGLTPILGTLGSGKTVLGGATVYHTSQMGVPWVVLDPSGPVRRLCSLPELRPYSKAIDLMASEPGTLNPYRIVPDPDPGHYTAELYRYEDNPRQAADRAYRQEAQRARGIRRTLATDVLMGMLPPAVARTAETALVMHKAAERADTSVHGSPRYVIEQLRKLDGSHSEHAQDIADLLESAADLPQGQLVFPSVDGDDQYTTRHWRLVVLNLRGLALPSTDTAREDWSVEEQYAMPLLYLAAWYAQRSIYARDLHDRKGLWLDEGHVLGRVSSGRELLRKSGRDSRKHNARFLLSTQDGQDVIAAGIENWIDSLLVGRTTGIEAQRAALRLLNVELGAGYEEMLAGLSPQAHGDTKRRGDREFVFSDGAGGIERITVPLRHRPALLQALDSTADPHAARAAAGPWSSVGVSEEART</sequence>
<proteinExistence type="predicted"/>
<dbReference type="SUPFAM" id="SSF52540">
    <property type="entry name" value="P-loop containing nucleoside triphosphate hydrolases"/>
    <property type="match status" value="1"/>
</dbReference>
<dbReference type="Gene3D" id="3.40.50.300">
    <property type="entry name" value="P-loop containing nucleotide triphosphate hydrolases"/>
    <property type="match status" value="1"/>
</dbReference>
<comment type="caution">
    <text evidence="2">The sequence shown here is derived from an EMBL/GenBank/DDBJ whole genome shotgun (WGS) entry which is preliminary data.</text>
</comment>
<dbReference type="GO" id="GO:0005524">
    <property type="term" value="F:ATP binding"/>
    <property type="evidence" value="ECO:0007669"/>
    <property type="project" value="UniProtKB-KW"/>
</dbReference>
<evidence type="ECO:0000256" key="1">
    <source>
        <dbReference type="SAM" id="MobiDB-lite"/>
    </source>
</evidence>
<dbReference type="EMBL" id="BAAACA010000038">
    <property type="protein sequence ID" value="GAA0617370.1"/>
    <property type="molecule type" value="Genomic_DNA"/>
</dbReference>
<evidence type="ECO:0000313" key="3">
    <source>
        <dbReference type="Proteomes" id="UP001500668"/>
    </source>
</evidence>
<dbReference type="Gene3D" id="1.10.8.730">
    <property type="match status" value="1"/>
</dbReference>
<dbReference type="Pfam" id="PF12846">
    <property type="entry name" value="AAA_10"/>
    <property type="match status" value="1"/>
</dbReference>